<dbReference type="OrthoDB" id="1274115at2759"/>
<dbReference type="AlphaFoldDB" id="A0A364KPE9"/>
<gene>
    <name evidence="4" type="ORF">BHQ10_001417</name>
</gene>
<protein>
    <submittedName>
        <fullName evidence="4">Uncharacterized protein</fullName>
    </submittedName>
</protein>
<dbReference type="GeneID" id="63790634"/>
<dbReference type="PANTHER" id="PTHR48051">
    <property type="match status" value="1"/>
</dbReference>
<dbReference type="Pfam" id="PF13855">
    <property type="entry name" value="LRR_8"/>
    <property type="match status" value="1"/>
</dbReference>
<keyword evidence="5" id="KW-1185">Reference proteome</keyword>
<dbReference type="InterPro" id="IPR003591">
    <property type="entry name" value="Leu-rich_rpt_typical-subtyp"/>
</dbReference>
<evidence type="ECO:0000256" key="1">
    <source>
        <dbReference type="ARBA" id="ARBA00022614"/>
    </source>
</evidence>
<dbReference type="InterPro" id="IPR032675">
    <property type="entry name" value="LRR_dom_sf"/>
</dbReference>
<dbReference type="InterPro" id="IPR050216">
    <property type="entry name" value="LRR_domain-containing"/>
</dbReference>
<feature type="compositionally biased region" description="Polar residues" evidence="3">
    <location>
        <begin position="53"/>
        <end position="67"/>
    </location>
</feature>
<accession>A0A364KPE9</accession>
<keyword evidence="2" id="KW-0677">Repeat</keyword>
<keyword evidence="1" id="KW-0433">Leucine-rich repeat</keyword>
<dbReference type="RefSeq" id="XP_040729922.1">
    <property type="nucleotide sequence ID" value="XM_040873451.1"/>
</dbReference>
<dbReference type="STRING" id="1196081.A0A364KPE9"/>
<dbReference type="SMART" id="SM00369">
    <property type="entry name" value="LRR_TYP"/>
    <property type="match status" value="2"/>
</dbReference>
<evidence type="ECO:0000313" key="4">
    <source>
        <dbReference type="EMBL" id="RAO65405.1"/>
    </source>
</evidence>
<evidence type="ECO:0000313" key="5">
    <source>
        <dbReference type="Proteomes" id="UP000249363"/>
    </source>
</evidence>
<feature type="compositionally biased region" description="Low complexity" evidence="3">
    <location>
        <begin position="34"/>
        <end position="44"/>
    </location>
</feature>
<dbReference type="InterPro" id="IPR001611">
    <property type="entry name" value="Leu-rich_rpt"/>
</dbReference>
<dbReference type="GO" id="GO:0005737">
    <property type="term" value="C:cytoplasm"/>
    <property type="evidence" value="ECO:0007669"/>
    <property type="project" value="TreeGrafter"/>
</dbReference>
<reference evidence="4 5" key="1">
    <citation type="journal article" date="2017" name="Biotechnol. Biofuels">
        <title>Differential beta-glucosidase expression as a function of carbon source availability in Talaromyces amestolkiae: a genomic and proteomic approach.</title>
        <authorList>
            <person name="de Eugenio L.I."/>
            <person name="Mendez-Liter J.A."/>
            <person name="Nieto-Dominguez M."/>
            <person name="Alonso L."/>
            <person name="Gil-Munoz J."/>
            <person name="Barriuso J."/>
            <person name="Prieto A."/>
            <person name="Martinez M.J."/>
        </authorList>
    </citation>
    <scope>NUCLEOTIDE SEQUENCE [LARGE SCALE GENOMIC DNA]</scope>
    <source>
        <strain evidence="4 5">CIB</strain>
    </source>
</reference>
<dbReference type="EMBL" id="MIKG01000002">
    <property type="protein sequence ID" value="RAO65405.1"/>
    <property type="molecule type" value="Genomic_DNA"/>
</dbReference>
<evidence type="ECO:0000256" key="3">
    <source>
        <dbReference type="SAM" id="MobiDB-lite"/>
    </source>
</evidence>
<organism evidence="4 5">
    <name type="scientific">Talaromyces amestolkiae</name>
    <dbReference type="NCBI Taxonomy" id="1196081"/>
    <lineage>
        <taxon>Eukaryota</taxon>
        <taxon>Fungi</taxon>
        <taxon>Dikarya</taxon>
        <taxon>Ascomycota</taxon>
        <taxon>Pezizomycotina</taxon>
        <taxon>Eurotiomycetes</taxon>
        <taxon>Eurotiomycetidae</taxon>
        <taxon>Eurotiales</taxon>
        <taxon>Trichocomaceae</taxon>
        <taxon>Talaromyces</taxon>
        <taxon>Talaromyces sect. Talaromyces</taxon>
    </lineage>
</organism>
<sequence length="507" mass="56904">MDQELPLPPLRSIRHRPPAKAPEHPFRKPKRLSSRLSQSSLPSSDPALFSSDDIPSSSLENYNGQQIEHSRKRRYRGTWWGEMAKEVKRKRADFKEKRNMDSGVWMGSDESSSDCLLSSEASSCEDFMARAWAGQNQVEPKFTTGIIDTRSNDQDGQIAGPVFAPRNIQNLVESQEHRDARTMINECLEKGQESVDLSNFGLKNIPTDLLRPLLHLTKQPAVSDGPVTDEVFTSLTPSLRLFLSGNSLKELTSEIFELEHLNVLSVRNNELAEIPGAIRKLTNLQEINLSVNQITTLPWEILWLIRKGDLKQLTVHPNPFMSIEKEAGDVEHWHHGNGTEGDLRACEYEGPIPEEAWAPIHIATSRVQRFDAEGKLVSTKAFGRSQSATTQNQTSRAPSLRELALLECNKAPYLDQFLADDATSAESPEPVIRLLRQAISVRNAGGMTCSVCHRSFVIPRTQWIEWWDCATYENGLKFPRASGAELRPLPFLRRGCSWGCVPTSGES</sequence>
<dbReference type="PROSITE" id="PS51450">
    <property type="entry name" value="LRR"/>
    <property type="match status" value="1"/>
</dbReference>
<dbReference type="Gene3D" id="3.80.10.10">
    <property type="entry name" value="Ribonuclease Inhibitor"/>
    <property type="match status" value="1"/>
</dbReference>
<name>A0A364KPE9_TALAM</name>
<dbReference type="PANTHER" id="PTHR48051:SF1">
    <property type="entry name" value="RAS SUPPRESSOR PROTEIN 1"/>
    <property type="match status" value="1"/>
</dbReference>
<proteinExistence type="predicted"/>
<dbReference type="SUPFAM" id="SSF52058">
    <property type="entry name" value="L domain-like"/>
    <property type="match status" value="1"/>
</dbReference>
<feature type="region of interest" description="Disordered" evidence="3">
    <location>
        <begin position="1"/>
        <end position="69"/>
    </location>
</feature>
<dbReference type="Proteomes" id="UP000249363">
    <property type="component" value="Unassembled WGS sequence"/>
</dbReference>
<evidence type="ECO:0000256" key="2">
    <source>
        <dbReference type="ARBA" id="ARBA00022737"/>
    </source>
</evidence>
<comment type="caution">
    <text evidence="4">The sequence shown here is derived from an EMBL/GenBank/DDBJ whole genome shotgun (WGS) entry which is preliminary data.</text>
</comment>